<proteinExistence type="predicted"/>
<name>A0A927BXM7_9BACL</name>
<evidence type="ECO:0000313" key="1">
    <source>
        <dbReference type="EMBL" id="MBD2848242.1"/>
    </source>
</evidence>
<reference evidence="1" key="1">
    <citation type="submission" date="2020-09" db="EMBL/GenBank/DDBJ databases">
        <title>A novel bacterium of genus Paenibacillus, isolated from South China Sea.</title>
        <authorList>
            <person name="Huang H."/>
            <person name="Mo K."/>
            <person name="Hu Y."/>
        </authorList>
    </citation>
    <scope>NUCLEOTIDE SEQUENCE</scope>
    <source>
        <strain evidence="1">IB182496</strain>
    </source>
</reference>
<dbReference type="AlphaFoldDB" id="A0A927BXM7"/>
<sequence>MSEQVPANAAPVALKEWAAVIDALLQGRQIMLLRKGGIIEETREFQLVSPSFYLLPGYEHQREELLKEEARGLVAQTLKTWQPGQTYVTLRAYGRVTDDIEIRDQETLDLLRDQHVWTDRFAEERLRWKKRNPLHLLLVRVYRLADEAKVPLLPAYTGCKSWVRLASNPGLDGATPVLGDDAYEAAVGDVKRRLGLLH</sequence>
<dbReference type="InterPro" id="IPR008307">
    <property type="entry name" value="UCP018957"/>
</dbReference>
<dbReference type="RefSeq" id="WP_190921340.1">
    <property type="nucleotide sequence ID" value="NZ_JACXIZ010000059.1"/>
</dbReference>
<dbReference type="PIRSF" id="PIRSF018957">
    <property type="entry name" value="UCP018957"/>
    <property type="match status" value="1"/>
</dbReference>
<evidence type="ECO:0000313" key="2">
    <source>
        <dbReference type="Proteomes" id="UP000621560"/>
    </source>
</evidence>
<dbReference type="Proteomes" id="UP000621560">
    <property type="component" value="Unassembled WGS sequence"/>
</dbReference>
<keyword evidence="2" id="KW-1185">Reference proteome</keyword>
<accession>A0A927BXM7</accession>
<organism evidence="1 2">
    <name type="scientific">Paenibacillus sabuli</name>
    <dbReference type="NCBI Taxonomy" id="2772509"/>
    <lineage>
        <taxon>Bacteria</taxon>
        <taxon>Bacillati</taxon>
        <taxon>Bacillota</taxon>
        <taxon>Bacilli</taxon>
        <taxon>Bacillales</taxon>
        <taxon>Paenibacillaceae</taxon>
        <taxon>Paenibacillus</taxon>
    </lineage>
</organism>
<dbReference type="Pfam" id="PF08819">
    <property type="entry name" value="DUF1802"/>
    <property type="match status" value="1"/>
</dbReference>
<dbReference type="InterPro" id="IPR014923">
    <property type="entry name" value="DUF1802"/>
</dbReference>
<dbReference type="EMBL" id="JACXIZ010000059">
    <property type="protein sequence ID" value="MBD2848242.1"/>
    <property type="molecule type" value="Genomic_DNA"/>
</dbReference>
<gene>
    <name evidence="1" type="ORF">IDH44_23860</name>
</gene>
<protein>
    <submittedName>
        <fullName evidence="1">DUF1802 family protein</fullName>
    </submittedName>
</protein>
<comment type="caution">
    <text evidence="1">The sequence shown here is derived from an EMBL/GenBank/DDBJ whole genome shotgun (WGS) entry which is preliminary data.</text>
</comment>